<evidence type="ECO:0000313" key="3">
    <source>
        <dbReference type="EMBL" id="RVU26537.1"/>
    </source>
</evidence>
<protein>
    <submittedName>
        <fullName evidence="3">T9SS type A sorting domain-containing protein</fullName>
    </submittedName>
</protein>
<dbReference type="RefSeq" id="WP_127802090.1">
    <property type="nucleotide sequence ID" value="NZ_SACY01000001.1"/>
</dbReference>
<evidence type="ECO:0000256" key="1">
    <source>
        <dbReference type="SAM" id="SignalP"/>
    </source>
</evidence>
<dbReference type="OrthoDB" id="1031955at2"/>
<evidence type="ECO:0000313" key="4">
    <source>
        <dbReference type="Proteomes" id="UP000282832"/>
    </source>
</evidence>
<dbReference type="Pfam" id="PF18962">
    <property type="entry name" value="Por_Secre_tail"/>
    <property type="match status" value="1"/>
</dbReference>
<keyword evidence="4" id="KW-1185">Reference proteome</keyword>
<dbReference type="EMBL" id="SACY01000001">
    <property type="protein sequence ID" value="RVU26537.1"/>
    <property type="molecule type" value="Genomic_DNA"/>
</dbReference>
<name>A0A437PW98_9BACT</name>
<organism evidence="3 4">
    <name type="scientific">Sandaracinomonas limnophila</name>
    <dbReference type="NCBI Taxonomy" id="1862386"/>
    <lineage>
        <taxon>Bacteria</taxon>
        <taxon>Pseudomonadati</taxon>
        <taxon>Bacteroidota</taxon>
        <taxon>Cytophagia</taxon>
        <taxon>Cytophagales</taxon>
        <taxon>Flectobacillaceae</taxon>
        <taxon>Sandaracinomonas</taxon>
    </lineage>
</organism>
<feature type="domain" description="Secretion system C-terminal sorting" evidence="2">
    <location>
        <begin position="86"/>
        <end position="154"/>
    </location>
</feature>
<dbReference type="InterPro" id="IPR026444">
    <property type="entry name" value="Secre_tail"/>
</dbReference>
<sequence>MKKLLYLFIFFTIINPSLSFGQQFSMSSFGNLNSYPTFSNPTVFKNNNSCIQIENGLIIYLGARSTGEFVITCEISNQLKDNYLLIFPNPLKSNALVKFAKQIPLEDKYILRIYSILGLIVKQSEETGISILNGLNIDFSNLAPGTYFISIESPLFITSTKVLKVD</sequence>
<evidence type="ECO:0000259" key="2">
    <source>
        <dbReference type="Pfam" id="PF18962"/>
    </source>
</evidence>
<dbReference type="Proteomes" id="UP000282832">
    <property type="component" value="Unassembled WGS sequence"/>
</dbReference>
<dbReference type="NCBIfam" id="TIGR04183">
    <property type="entry name" value="Por_Secre_tail"/>
    <property type="match status" value="1"/>
</dbReference>
<keyword evidence="1" id="KW-0732">Signal</keyword>
<proteinExistence type="predicted"/>
<gene>
    <name evidence="3" type="ORF">EOJ36_00650</name>
</gene>
<comment type="caution">
    <text evidence="3">The sequence shown here is derived from an EMBL/GenBank/DDBJ whole genome shotgun (WGS) entry which is preliminary data.</text>
</comment>
<accession>A0A437PW98</accession>
<reference evidence="3 4" key="1">
    <citation type="submission" date="2019-01" db="EMBL/GenBank/DDBJ databases">
        <authorList>
            <person name="Chen W.-M."/>
        </authorList>
    </citation>
    <scope>NUCLEOTIDE SEQUENCE [LARGE SCALE GENOMIC DNA]</scope>
    <source>
        <strain evidence="3 4">FSY-15</strain>
    </source>
</reference>
<dbReference type="AlphaFoldDB" id="A0A437PW98"/>
<feature type="signal peptide" evidence="1">
    <location>
        <begin position="1"/>
        <end position="21"/>
    </location>
</feature>
<feature type="chain" id="PRO_5019568958" evidence="1">
    <location>
        <begin position="22"/>
        <end position="166"/>
    </location>
</feature>